<dbReference type="InterPro" id="IPR000387">
    <property type="entry name" value="Tyr_Pase_dom"/>
</dbReference>
<feature type="non-terminal residue" evidence="15">
    <location>
        <position position="1"/>
    </location>
</feature>
<dbReference type="InterPro" id="IPR029021">
    <property type="entry name" value="Prot-tyrosine_phosphatase-like"/>
</dbReference>
<keyword evidence="16" id="KW-1185">Reference proteome</keyword>
<feature type="region of interest" description="Disordered" evidence="8">
    <location>
        <begin position="420"/>
        <end position="440"/>
    </location>
</feature>
<dbReference type="GO" id="GO:0016020">
    <property type="term" value="C:membrane"/>
    <property type="evidence" value="ECO:0007669"/>
    <property type="project" value="UniProtKB-SubCell"/>
</dbReference>
<dbReference type="InterPro" id="IPR003595">
    <property type="entry name" value="Tyr_Pase_cat"/>
</dbReference>
<dbReference type="PROSITE" id="PS50835">
    <property type="entry name" value="IG_LIKE"/>
    <property type="match status" value="1"/>
</dbReference>
<dbReference type="InterPro" id="IPR003961">
    <property type="entry name" value="FN3_dom"/>
</dbReference>
<comment type="caution">
    <text evidence="15">The sequence shown here is derived from an EMBL/GenBank/DDBJ whole genome shotgun (WGS) entry which is preliminary data.</text>
</comment>
<evidence type="ECO:0000259" key="14">
    <source>
        <dbReference type="PROSITE" id="PS50853"/>
    </source>
</evidence>
<dbReference type="PROSITE" id="PS50853">
    <property type="entry name" value="FN3"/>
    <property type="match status" value="3"/>
</dbReference>
<evidence type="ECO:0000256" key="7">
    <source>
        <dbReference type="ARBA" id="ARBA00051722"/>
    </source>
</evidence>
<dbReference type="Pfam" id="PF00041">
    <property type="entry name" value="fn3"/>
    <property type="match status" value="1"/>
</dbReference>
<sequence length="1144" mass="128365">MPGSKLNLLFLLVNAVSAVHHQLTVHNGSEVELRCPPAEAFIRTNMAPDFESPQLVRSLEWQKDGTTVARFKSRNGWAGDVWNENRFELVKPFYALRLSPVRTDDTGVFSCHFETDPLFPAAEINARTQLSVIVRPVPPSAPGIKASSPSSATLSWTHATAHAHRPILRYSVVVRSVADGARFVIAAPSNATTVIVENLSRIPALRSFTFYVASFSEYAFSVRGENAAGSGEFGPETSFTTQGIPPSQPPSARVGNATARCLRLSIDGPLPATTQHLRLTLGFHNGTIARDMRLEKSVRQHEICQLSPYTRYNLSLTSVSPHGSSPPYWADFRTDEDVPSGPPRDVRVEGVFGRPSLTVSWSPPANPNGQLTTYHIYQRPAGTDAWKTDLLKIKGREDKQRYRIEIKGLQPTTRYTIRVSASTARGESEKSAEKGATTDVSAPAAPKIETIVWECRDMAVFSWADGPRNSIYTVEVDAEGKAFTFNTTHTKIDIPRLKKVQEYSVRLRVLVRSVVTPSQYVEGEWGQHERFSLQDDCSIHSTLCPSTGRFRCLPLTQMTPIPSQPIQPVLAFSAVFVFLVVLLLIVFLFKNFHRCIGADRFHKKREKSVYIEELSPLVYDSIGCEEIPVEIFYGYCEDLGRDDGAKYRAQFEQVERNSAEYCASGDSLLKNSEKNRYNNIGAIDSSRVRLTGGNTNGDYINANYVDSCEKRNVYIATQAPLPSTYGDFYAMLWQERTNVVLMIANLEENGLKKCDQYWPAACHTTETYGSFQVTLISQTTCAHFIQRTLSVKISKCVPQTERRIHQLQFLGWPDHGAPSSPFPLLSYLHAAAHLHATGPIVVHCSAGVGRSGSFLLIDSMRRRLLGSRSLNLMGHLMHIRKQREQLVQTLEQYIFCHEAVRQLIRHGITRIQSSLFTKYVRYLAEGTVNGRSRMMMQYEDLCKCPHTPDCQPEKQYLILPGFHRLDEFLVGGWQQEGPELWRAVWENSVHTVLLLGDNSEFWGQSSEVGELCLTRDGETVVISDGEQQLRVRLLCTAKSEFDADTWGRIESVQTERSEEHDRPLMIISPDGDDPAPEVNALADVRAFQFCALTALACQFEQQGCLDVVQLLSAYTEIQCGLWRTPREIEFIYERALQLIMMANA</sequence>
<dbReference type="InterPro" id="IPR000242">
    <property type="entry name" value="PTP_cat"/>
</dbReference>
<evidence type="ECO:0000256" key="5">
    <source>
        <dbReference type="ARBA" id="ARBA00022912"/>
    </source>
</evidence>
<dbReference type="InterPro" id="IPR007110">
    <property type="entry name" value="Ig-like_dom"/>
</dbReference>
<gene>
    <name evidence="15" type="ORF">MSPICULIGERA_LOCUS17799</name>
</gene>
<feature type="domain" description="Fibronectin type-III" evidence="14">
    <location>
        <begin position="342"/>
        <end position="441"/>
    </location>
</feature>
<dbReference type="SMART" id="SM00060">
    <property type="entry name" value="FN3"/>
    <property type="match status" value="4"/>
</dbReference>
<keyword evidence="3 10" id="KW-0732">Signal</keyword>
<dbReference type="InterPro" id="IPR003599">
    <property type="entry name" value="Ig_sub"/>
</dbReference>
<dbReference type="Gene3D" id="2.60.40.10">
    <property type="entry name" value="Immunoglobulins"/>
    <property type="match status" value="4"/>
</dbReference>
<evidence type="ECO:0000256" key="10">
    <source>
        <dbReference type="SAM" id="SignalP"/>
    </source>
</evidence>
<dbReference type="PROSITE" id="PS00383">
    <property type="entry name" value="TYR_PHOSPHATASE_1"/>
    <property type="match status" value="1"/>
</dbReference>
<feature type="signal peptide" evidence="10">
    <location>
        <begin position="1"/>
        <end position="18"/>
    </location>
</feature>
<reference evidence="15" key="1">
    <citation type="submission" date="2023-06" db="EMBL/GenBank/DDBJ databases">
        <authorList>
            <person name="Delattre M."/>
        </authorList>
    </citation>
    <scope>NUCLEOTIDE SEQUENCE</scope>
    <source>
        <strain evidence="15">AF72</strain>
    </source>
</reference>
<evidence type="ECO:0000256" key="2">
    <source>
        <dbReference type="ARBA" id="ARBA00013064"/>
    </source>
</evidence>
<dbReference type="CDD" id="cd00063">
    <property type="entry name" value="FN3"/>
    <property type="match status" value="2"/>
</dbReference>
<evidence type="ECO:0000256" key="3">
    <source>
        <dbReference type="ARBA" id="ARBA00022729"/>
    </source>
</evidence>
<dbReference type="SUPFAM" id="SSF49265">
    <property type="entry name" value="Fibronectin type III"/>
    <property type="match status" value="3"/>
</dbReference>
<dbReference type="SUPFAM" id="SSF48726">
    <property type="entry name" value="Immunoglobulin"/>
    <property type="match status" value="1"/>
</dbReference>
<dbReference type="PROSITE" id="PS50055">
    <property type="entry name" value="TYR_PHOSPHATASE_PTP"/>
    <property type="match status" value="1"/>
</dbReference>
<evidence type="ECO:0000256" key="1">
    <source>
        <dbReference type="ARBA" id="ARBA00004167"/>
    </source>
</evidence>
<dbReference type="EMBL" id="CATQJA010002657">
    <property type="protein sequence ID" value="CAJ0579587.1"/>
    <property type="molecule type" value="Genomic_DNA"/>
</dbReference>
<dbReference type="SMART" id="SM00404">
    <property type="entry name" value="PTPc_motif"/>
    <property type="match status" value="1"/>
</dbReference>
<dbReference type="Proteomes" id="UP001177023">
    <property type="component" value="Unassembled WGS sequence"/>
</dbReference>
<keyword evidence="9" id="KW-0812">Transmembrane</keyword>
<evidence type="ECO:0000313" key="15">
    <source>
        <dbReference type="EMBL" id="CAJ0579587.1"/>
    </source>
</evidence>
<evidence type="ECO:0000256" key="4">
    <source>
        <dbReference type="ARBA" id="ARBA00022801"/>
    </source>
</evidence>
<dbReference type="SMART" id="SM00409">
    <property type="entry name" value="IG"/>
    <property type="match status" value="1"/>
</dbReference>
<dbReference type="EC" id="3.1.3.48" evidence="2"/>
<dbReference type="PROSITE" id="PS50056">
    <property type="entry name" value="TYR_PHOSPHATASE_2"/>
    <property type="match status" value="1"/>
</dbReference>
<keyword evidence="9" id="KW-1133">Transmembrane helix</keyword>
<dbReference type="InterPro" id="IPR013783">
    <property type="entry name" value="Ig-like_fold"/>
</dbReference>
<evidence type="ECO:0000259" key="13">
    <source>
        <dbReference type="PROSITE" id="PS50835"/>
    </source>
</evidence>
<name>A0AA36G560_9BILA</name>
<feature type="domain" description="Fibronectin type-III" evidence="14">
    <location>
        <begin position="246"/>
        <end position="337"/>
    </location>
</feature>
<feature type="domain" description="Tyrosine-protein phosphatase" evidence="11">
    <location>
        <begin position="647"/>
        <end position="903"/>
    </location>
</feature>
<evidence type="ECO:0000256" key="6">
    <source>
        <dbReference type="ARBA" id="ARBA00023136"/>
    </source>
</evidence>
<proteinExistence type="predicted"/>
<feature type="chain" id="PRO_5041232643" description="protein-tyrosine-phosphatase" evidence="10">
    <location>
        <begin position="19"/>
        <end position="1144"/>
    </location>
</feature>
<evidence type="ECO:0000259" key="12">
    <source>
        <dbReference type="PROSITE" id="PS50056"/>
    </source>
</evidence>
<protein>
    <recommendedName>
        <fullName evidence="2">protein-tyrosine-phosphatase</fullName>
        <ecNumber evidence="2">3.1.3.48</ecNumber>
    </recommendedName>
</protein>
<keyword evidence="5" id="KW-0904">Protein phosphatase</keyword>
<dbReference type="SMART" id="SM00194">
    <property type="entry name" value="PTPc"/>
    <property type="match status" value="1"/>
</dbReference>
<feature type="domain" description="Ig-like" evidence="13">
    <location>
        <begin position="2"/>
        <end position="131"/>
    </location>
</feature>
<dbReference type="InterPro" id="IPR050348">
    <property type="entry name" value="Protein-Tyr_Phosphatase"/>
</dbReference>
<feature type="transmembrane region" description="Helical" evidence="9">
    <location>
        <begin position="569"/>
        <end position="589"/>
    </location>
</feature>
<evidence type="ECO:0000259" key="11">
    <source>
        <dbReference type="PROSITE" id="PS50055"/>
    </source>
</evidence>
<dbReference type="InterPro" id="IPR036179">
    <property type="entry name" value="Ig-like_dom_sf"/>
</dbReference>
<dbReference type="InterPro" id="IPR016130">
    <property type="entry name" value="Tyr_Pase_AS"/>
</dbReference>
<evidence type="ECO:0000256" key="9">
    <source>
        <dbReference type="SAM" id="Phobius"/>
    </source>
</evidence>
<dbReference type="Pfam" id="PF00102">
    <property type="entry name" value="Y_phosphatase"/>
    <property type="match status" value="1"/>
</dbReference>
<organism evidence="15 16">
    <name type="scientific">Mesorhabditis spiculigera</name>
    <dbReference type="NCBI Taxonomy" id="96644"/>
    <lineage>
        <taxon>Eukaryota</taxon>
        <taxon>Metazoa</taxon>
        <taxon>Ecdysozoa</taxon>
        <taxon>Nematoda</taxon>
        <taxon>Chromadorea</taxon>
        <taxon>Rhabditida</taxon>
        <taxon>Rhabditina</taxon>
        <taxon>Rhabditomorpha</taxon>
        <taxon>Rhabditoidea</taxon>
        <taxon>Rhabditidae</taxon>
        <taxon>Mesorhabditinae</taxon>
        <taxon>Mesorhabditis</taxon>
    </lineage>
</organism>
<dbReference type="SUPFAM" id="SSF52799">
    <property type="entry name" value="(Phosphotyrosine protein) phosphatases II"/>
    <property type="match status" value="2"/>
</dbReference>
<keyword evidence="4" id="KW-0378">Hydrolase</keyword>
<comment type="subcellular location">
    <subcellularLocation>
        <location evidence="1">Membrane</location>
        <topology evidence="1">Single-pass membrane protein</topology>
    </subcellularLocation>
</comment>
<evidence type="ECO:0000256" key="8">
    <source>
        <dbReference type="SAM" id="MobiDB-lite"/>
    </source>
</evidence>
<dbReference type="GO" id="GO:0004725">
    <property type="term" value="F:protein tyrosine phosphatase activity"/>
    <property type="evidence" value="ECO:0007669"/>
    <property type="project" value="UniProtKB-EC"/>
</dbReference>
<evidence type="ECO:0000313" key="16">
    <source>
        <dbReference type="Proteomes" id="UP001177023"/>
    </source>
</evidence>
<dbReference type="InterPro" id="IPR036116">
    <property type="entry name" value="FN3_sf"/>
</dbReference>
<dbReference type="PANTHER" id="PTHR19134">
    <property type="entry name" value="RECEPTOR-TYPE TYROSINE-PROTEIN PHOSPHATASE"/>
    <property type="match status" value="1"/>
</dbReference>
<dbReference type="AlphaFoldDB" id="A0AA36G560"/>
<dbReference type="PANTHER" id="PTHR19134:SF540">
    <property type="entry name" value="TYROSINE-PROTEIN PHOSPHATASE 99A"/>
    <property type="match status" value="1"/>
</dbReference>
<dbReference type="Gene3D" id="3.90.190.10">
    <property type="entry name" value="Protein tyrosine phosphatase superfamily"/>
    <property type="match status" value="1"/>
</dbReference>
<dbReference type="PRINTS" id="PR00700">
    <property type="entry name" value="PRTYPHPHTASE"/>
</dbReference>
<feature type="domain" description="Tyrosine specific protein phosphatases" evidence="12">
    <location>
        <begin position="825"/>
        <end position="894"/>
    </location>
</feature>
<accession>A0AA36G560</accession>
<keyword evidence="6 9" id="KW-0472">Membrane</keyword>
<feature type="domain" description="Fibronectin type-III" evidence="14">
    <location>
        <begin position="138"/>
        <end position="244"/>
    </location>
</feature>
<comment type="catalytic activity">
    <reaction evidence="7">
        <text>O-phospho-L-tyrosyl-[protein] + H2O = L-tyrosyl-[protein] + phosphate</text>
        <dbReference type="Rhea" id="RHEA:10684"/>
        <dbReference type="Rhea" id="RHEA-COMP:10136"/>
        <dbReference type="Rhea" id="RHEA-COMP:20101"/>
        <dbReference type="ChEBI" id="CHEBI:15377"/>
        <dbReference type="ChEBI" id="CHEBI:43474"/>
        <dbReference type="ChEBI" id="CHEBI:46858"/>
        <dbReference type="ChEBI" id="CHEBI:61978"/>
        <dbReference type="EC" id="3.1.3.48"/>
    </reaction>
</comment>